<sequence>MSSAEEQTPASVVAHAITDIAMTGSQRFRDLCFQLSGVRSQTEFACFLERALSGFFYQEDNSTLLVNVSNFMDMNHNWLFNPQLLYSQSVEDRSDFDSSRLQLNNGDFSSAEDEINAPITPTTIEQDMYQAHFPYNDYFSDDELYDNIRVASNARKSPMKSKLGNKRKLTSIHTFADNSMISIDRMIYHKLVVCVVISILRFVENLFYSLFLFVLCRK</sequence>
<organism evidence="2 3">
    <name type="scientific">Dictyocaulus viviparus</name>
    <name type="common">Bovine lungworm</name>
    <dbReference type="NCBI Taxonomy" id="29172"/>
    <lineage>
        <taxon>Eukaryota</taxon>
        <taxon>Metazoa</taxon>
        <taxon>Ecdysozoa</taxon>
        <taxon>Nematoda</taxon>
        <taxon>Chromadorea</taxon>
        <taxon>Rhabditida</taxon>
        <taxon>Rhabditina</taxon>
        <taxon>Rhabditomorpha</taxon>
        <taxon>Strongyloidea</taxon>
        <taxon>Metastrongylidae</taxon>
        <taxon>Dictyocaulus</taxon>
    </lineage>
</organism>
<keyword evidence="1" id="KW-1133">Transmembrane helix</keyword>
<accession>A0A0D8XCJ2</accession>
<keyword evidence="3" id="KW-1185">Reference proteome</keyword>
<gene>
    <name evidence="2" type="ORF">DICVIV_11710</name>
</gene>
<dbReference type="AlphaFoldDB" id="A0A0D8XCJ2"/>
<dbReference type="Proteomes" id="UP000053766">
    <property type="component" value="Unassembled WGS sequence"/>
</dbReference>
<name>A0A0D8XCJ2_DICVI</name>
<reference evidence="3" key="2">
    <citation type="journal article" date="2016" name="Sci. Rep.">
        <title>Dictyocaulus viviparus genome, variome and transcriptome elucidate lungworm biology and support future intervention.</title>
        <authorList>
            <person name="McNulty S.N."/>
            <person name="Strube C."/>
            <person name="Rosa B.A."/>
            <person name="Martin J.C."/>
            <person name="Tyagi R."/>
            <person name="Choi Y.J."/>
            <person name="Wang Q."/>
            <person name="Hallsworth Pepin K."/>
            <person name="Zhang X."/>
            <person name="Ozersky P."/>
            <person name="Wilson R.K."/>
            <person name="Sternberg P.W."/>
            <person name="Gasser R.B."/>
            <person name="Mitreva M."/>
        </authorList>
    </citation>
    <scope>NUCLEOTIDE SEQUENCE [LARGE SCALE GENOMIC DNA]</scope>
    <source>
        <strain evidence="3">HannoverDv2000</strain>
    </source>
</reference>
<keyword evidence="1" id="KW-0812">Transmembrane</keyword>
<dbReference type="EMBL" id="KN716681">
    <property type="protein sequence ID" value="KJH42313.1"/>
    <property type="molecule type" value="Genomic_DNA"/>
</dbReference>
<protein>
    <submittedName>
        <fullName evidence="2">Uncharacterized protein</fullName>
    </submittedName>
</protein>
<keyword evidence="1" id="KW-0472">Membrane</keyword>
<dbReference type="OrthoDB" id="10668130at2759"/>
<evidence type="ECO:0000313" key="2">
    <source>
        <dbReference type="EMBL" id="KJH42313.1"/>
    </source>
</evidence>
<feature type="transmembrane region" description="Helical" evidence="1">
    <location>
        <begin position="187"/>
        <end position="215"/>
    </location>
</feature>
<evidence type="ECO:0000256" key="1">
    <source>
        <dbReference type="SAM" id="Phobius"/>
    </source>
</evidence>
<reference evidence="2 3" key="1">
    <citation type="submission" date="2013-11" db="EMBL/GenBank/DDBJ databases">
        <title>Draft genome of the bovine lungworm Dictyocaulus viviparus.</title>
        <authorList>
            <person name="Mitreva M."/>
        </authorList>
    </citation>
    <scope>NUCLEOTIDE SEQUENCE [LARGE SCALE GENOMIC DNA]</scope>
    <source>
        <strain evidence="2 3">HannoverDv2000</strain>
    </source>
</reference>
<proteinExistence type="predicted"/>
<evidence type="ECO:0000313" key="3">
    <source>
        <dbReference type="Proteomes" id="UP000053766"/>
    </source>
</evidence>